<reference evidence="3" key="1">
    <citation type="submission" date="2016-10" db="EMBL/GenBank/DDBJ databases">
        <authorList>
            <person name="Varghese N."/>
            <person name="Submissions S."/>
        </authorList>
    </citation>
    <scope>NUCLEOTIDE SEQUENCE [LARGE SCALE GENOMIC DNA]</scope>
    <source>
        <strain evidence="3">JS21-1</strain>
    </source>
</reference>
<dbReference type="STRING" id="1855283.SAMN05216382_2113"/>
<organism evidence="2 3">
    <name type="scientific">Sphingomonas palmae</name>
    <dbReference type="NCBI Taxonomy" id="1855283"/>
    <lineage>
        <taxon>Bacteria</taxon>
        <taxon>Pseudomonadati</taxon>
        <taxon>Pseudomonadota</taxon>
        <taxon>Alphaproteobacteria</taxon>
        <taxon>Sphingomonadales</taxon>
        <taxon>Sphingomonadaceae</taxon>
        <taxon>Sphingomonas</taxon>
    </lineage>
</organism>
<name>A0A1H7R2E8_9SPHN</name>
<dbReference type="Proteomes" id="UP000199214">
    <property type="component" value="Unassembled WGS sequence"/>
</dbReference>
<gene>
    <name evidence="2" type="ORF">SAMN05216382_2113</name>
</gene>
<evidence type="ECO:0008006" key="4">
    <source>
        <dbReference type="Google" id="ProtNLM"/>
    </source>
</evidence>
<keyword evidence="3" id="KW-1185">Reference proteome</keyword>
<feature type="region of interest" description="Disordered" evidence="1">
    <location>
        <begin position="176"/>
        <end position="196"/>
    </location>
</feature>
<evidence type="ECO:0000313" key="3">
    <source>
        <dbReference type="Proteomes" id="UP000199214"/>
    </source>
</evidence>
<proteinExistence type="predicted"/>
<dbReference type="AlphaFoldDB" id="A0A1H7R2E8"/>
<accession>A0A1H7R2E8</accession>
<evidence type="ECO:0000313" key="2">
    <source>
        <dbReference type="EMBL" id="SEL54420.1"/>
    </source>
</evidence>
<protein>
    <recommendedName>
        <fullName evidence="4">Fe2OG dioxygenase domain-containing protein</fullName>
    </recommendedName>
</protein>
<sequence length="258" mass="28607">MLGPIDKSADKSIVDCGAWADHMPLPARCRDGKGAAGDECRKGGQVANEDYRKQGYAHLPALFPREVLLALYARMQADLKAQGRPLSSFAAQGPLLKRPALEVYAYQYAPLLGFLWGLTPRIADEVGAELLPTYAYFRAYQHGDVCRIHHDRPACEHSVSLTIAYGDDRPWALSVQTTPTETPRPEVTEDFGAEPYGSVAMQPGDGVLYQGTHHRHGRLDANPNSWSAHLFLHWVEKDGRYADHAFDRPAMERAARGQ</sequence>
<evidence type="ECO:0000256" key="1">
    <source>
        <dbReference type="SAM" id="MobiDB-lite"/>
    </source>
</evidence>
<dbReference type="EMBL" id="FNZZ01000004">
    <property type="protein sequence ID" value="SEL54420.1"/>
    <property type="molecule type" value="Genomic_DNA"/>
</dbReference>